<protein>
    <submittedName>
        <fullName evidence="1">Uncharacterized protein</fullName>
    </submittedName>
</protein>
<dbReference type="EMBL" id="CP090614">
    <property type="protein sequence ID" value="UTT84943.1"/>
    <property type="molecule type" value="Genomic_DNA"/>
</dbReference>
<name>A0ABY5G4U3_VIBPE</name>
<evidence type="ECO:0000313" key="1">
    <source>
        <dbReference type="EMBL" id="UTT84943.1"/>
    </source>
</evidence>
<evidence type="ECO:0000313" key="2">
    <source>
        <dbReference type="Proteomes" id="UP001059120"/>
    </source>
</evidence>
<keyword evidence="2" id="KW-1185">Reference proteome</keyword>
<organism evidence="1 2">
    <name type="scientific">Vibrio pelagius</name>
    <dbReference type="NCBI Taxonomy" id="28169"/>
    <lineage>
        <taxon>Bacteria</taxon>
        <taxon>Pseudomonadati</taxon>
        <taxon>Pseudomonadota</taxon>
        <taxon>Gammaproteobacteria</taxon>
        <taxon>Vibrionales</taxon>
        <taxon>Vibrionaceae</taxon>
        <taxon>Vibrio</taxon>
    </lineage>
</organism>
<gene>
    <name evidence="1" type="ORF">LZI70_01160</name>
</gene>
<dbReference type="RefSeq" id="WP_255230890.1">
    <property type="nucleotide sequence ID" value="NZ_CP090614.1"/>
</dbReference>
<accession>A0ABY5G4U3</accession>
<proteinExistence type="predicted"/>
<dbReference type="Proteomes" id="UP001059120">
    <property type="component" value="Chromosome 1"/>
</dbReference>
<reference evidence="1" key="1">
    <citation type="submission" date="2022-01" db="EMBL/GenBank/DDBJ databases">
        <title>Alginate degradation mechanism of Vibrio pelagius WXL662.</title>
        <authorList>
            <person name="He X."/>
        </authorList>
    </citation>
    <scope>NUCLEOTIDE SEQUENCE</scope>
    <source>
        <strain evidence="1">WXL662</strain>
    </source>
</reference>
<sequence>MLKFIMGMLIIVSFNSIAETNWVLSEKFSWNQDGEVLLVKFGKSDEPEKIVMIEATRDVHGNFTMFFNYLDYKGDICQYDRESDSQGHGYNLLPEIHTHVFNGQPVRMRAFCSRGPNDNAAYMYFRPYTDAGMDFVVAEFKKSNIVKIQPSVWGNNEIIGVTGSGFTKYWNSNNLKAL</sequence>